<organism evidence="1 2">
    <name type="scientific">Salmonella paratyphi A (strain ATCC 9150 / SARB42)</name>
    <dbReference type="NCBI Taxonomy" id="295319"/>
    <lineage>
        <taxon>Bacteria</taxon>
        <taxon>Pseudomonadati</taxon>
        <taxon>Pseudomonadota</taxon>
        <taxon>Gammaproteobacteria</taxon>
        <taxon>Enterobacterales</taxon>
        <taxon>Enterobacteriaceae</taxon>
        <taxon>Salmonella</taxon>
    </lineage>
</organism>
<dbReference type="AlphaFoldDB" id="A0A0H2WNN1"/>
<accession>A0A0H2WNN1</accession>
<evidence type="ECO:0000313" key="1">
    <source>
        <dbReference type="EMBL" id="AAV76850.1"/>
    </source>
</evidence>
<evidence type="ECO:0000313" key="2">
    <source>
        <dbReference type="Proteomes" id="UP000008185"/>
    </source>
</evidence>
<gene>
    <name evidence="1" type="ordered locus">SPA0866</name>
</gene>
<name>A0A0H2WNN1_SALPA</name>
<dbReference type="EMBL" id="CP000026">
    <property type="protein sequence ID" value="AAV76850.1"/>
    <property type="molecule type" value="Genomic_DNA"/>
</dbReference>
<dbReference type="Proteomes" id="UP000008185">
    <property type="component" value="Chromosome"/>
</dbReference>
<proteinExistence type="predicted"/>
<sequence length="57" mass="6509">MPRHGATLSVIAQVKCCDLTAMAMYQRLMRREKLAGTWQIILRHNAVEIKGRGQNEL</sequence>
<protein>
    <submittedName>
        <fullName evidence="1">Uncharacterized protein</fullName>
    </submittedName>
</protein>
<reference evidence="1 2" key="1">
    <citation type="journal article" date="2004" name="Nat. Genet.">
        <title>Comparison of genome degradation in Paratyphi A and Typhi, human-restricted serovars of Salmonella enterica that cause typhoid.</title>
        <authorList>
            <person name="McClelland M."/>
            <person name="Sanderson K.E."/>
            <person name="Clifton S.W."/>
            <person name="Latreille P."/>
            <person name="Porwollik S."/>
            <person name="Sabo A."/>
            <person name="Meyer R."/>
            <person name="Bieri T."/>
            <person name="Ozersky P."/>
            <person name="McLellan M."/>
            <person name="Harkins C.R."/>
            <person name="Wang C."/>
            <person name="Nguyen C."/>
            <person name="Berghoff A."/>
            <person name="Elliott G."/>
            <person name="Kohlberg S."/>
            <person name="Strong C."/>
            <person name="Du F."/>
            <person name="Carter J."/>
            <person name="Kremizki C."/>
            <person name="Layman D."/>
            <person name="Leonard S."/>
            <person name="Sun H."/>
            <person name="Fulton L."/>
            <person name="Nash W."/>
            <person name="Miner T."/>
            <person name="Minx P."/>
            <person name="Delehaunty K."/>
            <person name="Fronick C."/>
            <person name="Magrini V."/>
            <person name="Nhan M."/>
            <person name="Warren W."/>
            <person name="Florea L."/>
            <person name="Spieth J."/>
            <person name="Wilson R.K."/>
        </authorList>
    </citation>
    <scope>NUCLEOTIDE SEQUENCE [LARGE SCALE GENOMIC DNA]</scope>
    <source>
        <strain evidence="2">ATCC 9150 / SARB42</strain>
    </source>
</reference>
<dbReference type="KEGG" id="spt:SPA0866"/>
<dbReference type="HOGENOM" id="CLU_2994053_0_0_6"/>